<dbReference type="AlphaFoldDB" id="A0A9P0Q9T0"/>
<reference evidence="1" key="1">
    <citation type="submission" date="2022-03" db="EMBL/GenBank/DDBJ databases">
        <authorList>
            <person name="Sayadi A."/>
        </authorList>
    </citation>
    <scope>NUCLEOTIDE SEQUENCE</scope>
</reference>
<dbReference type="EMBL" id="CAKOFQ010008764">
    <property type="protein sequence ID" value="CAH2015868.1"/>
    <property type="molecule type" value="Genomic_DNA"/>
</dbReference>
<protein>
    <submittedName>
        <fullName evidence="1">Uncharacterized protein</fullName>
    </submittedName>
</protein>
<gene>
    <name evidence="1" type="ORF">ACAOBT_LOCUS35000</name>
</gene>
<dbReference type="Proteomes" id="UP001152888">
    <property type="component" value="Unassembled WGS sequence"/>
</dbReference>
<sequence length="28" mass="3419">MFCGRQAHIHSFPSRCWVTYKDFWVSQT</sequence>
<dbReference type="OrthoDB" id="428974at2759"/>
<proteinExistence type="predicted"/>
<comment type="caution">
    <text evidence="1">The sequence shown here is derived from an EMBL/GenBank/DDBJ whole genome shotgun (WGS) entry which is preliminary data.</text>
</comment>
<evidence type="ECO:0000313" key="1">
    <source>
        <dbReference type="EMBL" id="CAH2015868.1"/>
    </source>
</evidence>
<accession>A0A9P0Q9T0</accession>
<name>A0A9P0Q9T0_ACAOB</name>
<organism evidence="1 2">
    <name type="scientific">Acanthoscelides obtectus</name>
    <name type="common">Bean weevil</name>
    <name type="synonym">Bruchus obtectus</name>
    <dbReference type="NCBI Taxonomy" id="200917"/>
    <lineage>
        <taxon>Eukaryota</taxon>
        <taxon>Metazoa</taxon>
        <taxon>Ecdysozoa</taxon>
        <taxon>Arthropoda</taxon>
        <taxon>Hexapoda</taxon>
        <taxon>Insecta</taxon>
        <taxon>Pterygota</taxon>
        <taxon>Neoptera</taxon>
        <taxon>Endopterygota</taxon>
        <taxon>Coleoptera</taxon>
        <taxon>Polyphaga</taxon>
        <taxon>Cucujiformia</taxon>
        <taxon>Chrysomeloidea</taxon>
        <taxon>Chrysomelidae</taxon>
        <taxon>Bruchinae</taxon>
        <taxon>Bruchini</taxon>
        <taxon>Acanthoscelides</taxon>
    </lineage>
</organism>
<evidence type="ECO:0000313" key="2">
    <source>
        <dbReference type="Proteomes" id="UP001152888"/>
    </source>
</evidence>
<keyword evidence="2" id="KW-1185">Reference proteome</keyword>